<dbReference type="InterPro" id="IPR050330">
    <property type="entry name" value="Bact_OuterMem_StrucFunc"/>
</dbReference>
<protein>
    <submittedName>
        <fullName evidence="6">OmpA family protein</fullName>
    </submittedName>
</protein>
<dbReference type="InterPro" id="IPR006664">
    <property type="entry name" value="OMP_bac"/>
</dbReference>
<proteinExistence type="predicted"/>
<dbReference type="RefSeq" id="WP_135623146.1">
    <property type="nucleotide sequence ID" value="NZ_RQGD01000022.1"/>
</dbReference>
<name>A0A4R9K4Q5_9LEPT</name>
<evidence type="ECO:0000313" key="6">
    <source>
        <dbReference type="EMBL" id="TGL60220.1"/>
    </source>
</evidence>
<dbReference type="InterPro" id="IPR006665">
    <property type="entry name" value="OmpA-like"/>
</dbReference>
<dbReference type="OrthoDB" id="9805566at2"/>
<dbReference type="PANTHER" id="PTHR30329">
    <property type="entry name" value="STATOR ELEMENT OF FLAGELLAR MOTOR COMPLEX"/>
    <property type="match status" value="1"/>
</dbReference>
<evidence type="ECO:0000256" key="4">
    <source>
        <dbReference type="PROSITE-ProRule" id="PRU00473"/>
    </source>
</evidence>
<keyword evidence="3" id="KW-0998">Cell outer membrane</keyword>
<dbReference type="AlphaFoldDB" id="A0A4R9K4Q5"/>
<comment type="caution">
    <text evidence="6">The sequence shown here is derived from an EMBL/GenBank/DDBJ whole genome shotgun (WGS) entry which is preliminary data.</text>
</comment>
<dbReference type="EMBL" id="RQGD01000022">
    <property type="protein sequence ID" value="TGL60220.1"/>
    <property type="molecule type" value="Genomic_DNA"/>
</dbReference>
<dbReference type="CDD" id="cd07185">
    <property type="entry name" value="OmpA_C-like"/>
    <property type="match status" value="1"/>
</dbReference>
<evidence type="ECO:0000256" key="2">
    <source>
        <dbReference type="ARBA" id="ARBA00023136"/>
    </source>
</evidence>
<dbReference type="Pfam" id="PF00691">
    <property type="entry name" value="OmpA"/>
    <property type="match status" value="1"/>
</dbReference>
<dbReference type="SUPFAM" id="SSF103088">
    <property type="entry name" value="OmpA-like"/>
    <property type="match status" value="1"/>
</dbReference>
<dbReference type="Gene3D" id="3.30.1330.60">
    <property type="entry name" value="OmpA-like domain"/>
    <property type="match status" value="1"/>
</dbReference>
<sequence>MRTIVIGILFLLSFPSRAEGIEPVKLQWKWEEKQVLELNEYHDVNFRVGTRSVSREDRNRILLKTTKCDSVGCQVSAFFDTYIRFGKTTGPFQKDKNFESDFKILRNGKYEVADQYIMPNLRSFPTFPDSPVLVGDTWKLPAEESFDFSGERIKIDVEPEYSYLGKAKWQFQNQTGFADKISYTYPIYFNKTDKSKRNANSPNKIFGFARGIVYFNAEKGLPEFKEVKLSYTFILQDGTVQEASYDIQGIYQSRKSLNTVEKEKITEDVLKDLIVDDFSKPNPLKLNQATESPVSVRTSEDGVIFSLDSILFDFNDSKLKTEAESAIKKISEILKKYPGREIRVSGHTDSTGRKEYNQKLSEERAKSVLHELVDIHKMEESKISFKGYGDAIPVAPNDTDENRAKNRRVEITLVLD</sequence>
<organism evidence="6 7">
    <name type="scientific">Leptospira ognonensis</name>
    <dbReference type="NCBI Taxonomy" id="2484945"/>
    <lineage>
        <taxon>Bacteria</taxon>
        <taxon>Pseudomonadati</taxon>
        <taxon>Spirochaetota</taxon>
        <taxon>Spirochaetia</taxon>
        <taxon>Leptospirales</taxon>
        <taxon>Leptospiraceae</taxon>
        <taxon>Leptospira</taxon>
    </lineage>
</organism>
<accession>A0A4R9K4Q5</accession>
<dbReference type="PRINTS" id="PR01021">
    <property type="entry name" value="OMPADOMAIN"/>
</dbReference>
<dbReference type="InterPro" id="IPR036737">
    <property type="entry name" value="OmpA-like_sf"/>
</dbReference>
<evidence type="ECO:0000259" key="5">
    <source>
        <dbReference type="PROSITE" id="PS51123"/>
    </source>
</evidence>
<dbReference type="PANTHER" id="PTHR30329:SF21">
    <property type="entry name" value="LIPOPROTEIN YIAD-RELATED"/>
    <property type="match status" value="1"/>
</dbReference>
<evidence type="ECO:0000256" key="1">
    <source>
        <dbReference type="ARBA" id="ARBA00004442"/>
    </source>
</evidence>
<feature type="domain" description="OmpA-like" evidence="5">
    <location>
        <begin position="299"/>
        <end position="416"/>
    </location>
</feature>
<dbReference type="Proteomes" id="UP000297693">
    <property type="component" value="Unassembled WGS sequence"/>
</dbReference>
<comment type="subcellular location">
    <subcellularLocation>
        <location evidence="1">Cell outer membrane</location>
    </subcellularLocation>
</comment>
<keyword evidence="7" id="KW-1185">Reference proteome</keyword>
<reference evidence="6" key="1">
    <citation type="journal article" date="2019" name="PLoS Negl. Trop. Dis.">
        <title>Revisiting the worldwide diversity of Leptospira species in the environment.</title>
        <authorList>
            <person name="Vincent A.T."/>
            <person name="Schiettekatte O."/>
            <person name="Bourhy P."/>
            <person name="Veyrier F.J."/>
            <person name="Picardeau M."/>
        </authorList>
    </citation>
    <scope>NUCLEOTIDE SEQUENCE [LARGE SCALE GENOMIC DNA]</scope>
    <source>
        <strain evidence="6">201702476</strain>
    </source>
</reference>
<dbReference type="PROSITE" id="PS51123">
    <property type="entry name" value="OMPA_2"/>
    <property type="match status" value="1"/>
</dbReference>
<gene>
    <name evidence="6" type="ORF">EHQ58_06890</name>
</gene>
<evidence type="ECO:0000256" key="3">
    <source>
        <dbReference type="ARBA" id="ARBA00023237"/>
    </source>
</evidence>
<keyword evidence="2 4" id="KW-0472">Membrane</keyword>
<dbReference type="GO" id="GO:0009279">
    <property type="term" value="C:cell outer membrane"/>
    <property type="evidence" value="ECO:0007669"/>
    <property type="project" value="UniProtKB-SubCell"/>
</dbReference>
<evidence type="ECO:0000313" key="7">
    <source>
        <dbReference type="Proteomes" id="UP000297693"/>
    </source>
</evidence>